<dbReference type="Proteomes" id="UP001499851">
    <property type="component" value="Unassembled WGS sequence"/>
</dbReference>
<evidence type="ECO:0000256" key="2">
    <source>
        <dbReference type="ARBA" id="ARBA00023002"/>
    </source>
</evidence>
<gene>
    <name evidence="5" type="ORF">GCM10009830_18840</name>
</gene>
<keyword evidence="6" id="KW-1185">Reference proteome</keyword>
<reference evidence="5 6" key="1">
    <citation type="journal article" date="2019" name="Int. J. Syst. Evol. Microbiol.">
        <title>The Global Catalogue of Microorganisms (GCM) 10K type strain sequencing project: providing services to taxonomists for standard genome sequencing and annotation.</title>
        <authorList>
            <consortium name="The Broad Institute Genomics Platform"/>
            <consortium name="The Broad Institute Genome Sequencing Center for Infectious Disease"/>
            <person name="Wu L."/>
            <person name="Ma J."/>
        </authorList>
    </citation>
    <scope>NUCLEOTIDE SEQUENCE [LARGE SCALE GENOMIC DNA]</scope>
    <source>
        <strain evidence="5 6">JCM 16001</strain>
    </source>
</reference>
<evidence type="ECO:0000256" key="1">
    <source>
        <dbReference type="ARBA" id="ARBA00007637"/>
    </source>
</evidence>
<protein>
    <submittedName>
        <fullName evidence="5">NAD(P)-dependent oxidoreductase</fullName>
    </submittedName>
</protein>
<comment type="similarity">
    <text evidence="1">Belongs to the NAD(P)-dependent epimerase/dehydratase family.</text>
</comment>
<dbReference type="Gene3D" id="3.40.50.720">
    <property type="entry name" value="NAD(P)-binding Rossmann-like Domain"/>
    <property type="match status" value="1"/>
</dbReference>
<keyword evidence="2" id="KW-0560">Oxidoreductase</keyword>
<comment type="caution">
    <text evidence="5">The sequence shown here is derived from an EMBL/GenBank/DDBJ whole genome shotgun (WGS) entry which is preliminary data.</text>
</comment>
<feature type="domain" description="NAD-dependent epimerase/dehydratase" evidence="4">
    <location>
        <begin position="9"/>
        <end position="225"/>
    </location>
</feature>
<evidence type="ECO:0000256" key="3">
    <source>
        <dbReference type="ARBA" id="ARBA00023027"/>
    </source>
</evidence>
<name>A0ABN2GKK4_9ACTN</name>
<evidence type="ECO:0000313" key="6">
    <source>
        <dbReference type="Proteomes" id="UP001499851"/>
    </source>
</evidence>
<accession>A0ABN2GKK4</accession>
<dbReference type="InterPro" id="IPR001509">
    <property type="entry name" value="Epimerase_deHydtase"/>
</dbReference>
<organism evidence="5 6">
    <name type="scientific">Glycomyces endophyticus</name>
    <dbReference type="NCBI Taxonomy" id="480996"/>
    <lineage>
        <taxon>Bacteria</taxon>
        <taxon>Bacillati</taxon>
        <taxon>Actinomycetota</taxon>
        <taxon>Actinomycetes</taxon>
        <taxon>Glycomycetales</taxon>
        <taxon>Glycomycetaceae</taxon>
        <taxon>Glycomyces</taxon>
    </lineage>
</organism>
<dbReference type="InterPro" id="IPR036291">
    <property type="entry name" value="NAD(P)-bd_dom_sf"/>
</dbReference>
<dbReference type="RefSeq" id="WP_344484931.1">
    <property type="nucleotide sequence ID" value="NZ_BAAAQF010000005.1"/>
</dbReference>
<sequence length="294" mass="31583">MTPLNGARVLVTGASGRIGPVAVAHLRAAGAAVTTLSIQANPGLEAERVLVGDTRSQEDVATALDGADFVVHLAALAHRDIAPPYDVYSVNVVSTFNVLAQAGAAGIARAVVAGSINAYGLPMNRHEVVPAYFPLDTDIPVDIADWYSLSKHHGESTARMAWRQWGIDVVTLRFPHVHDEHALLAHSKQLEQDPGTGLREAWSYLHTEDAARSIVLALTANTTGAHAFFLAAGTTIAPYRTEDLLEAYAPGVPRLRRFVEREVPIDLTPARELIGFEAHRRLPVPTLDLPAALK</sequence>
<proteinExistence type="inferred from homology"/>
<dbReference type="SUPFAM" id="SSF51735">
    <property type="entry name" value="NAD(P)-binding Rossmann-fold domains"/>
    <property type="match status" value="1"/>
</dbReference>
<evidence type="ECO:0000259" key="4">
    <source>
        <dbReference type="Pfam" id="PF01370"/>
    </source>
</evidence>
<dbReference type="EMBL" id="BAAAQF010000005">
    <property type="protein sequence ID" value="GAA1672845.1"/>
    <property type="molecule type" value="Genomic_DNA"/>
</dbReference>
<dbReference type="PANTHER" id="PTHR43103:SF5">
    <property type="entry name" value="4-EPIMERASE, PUTATIVE (AFU_ORTHOLOGUE AFUA_7G00360)-RELATED"/>
    <property type="match status" value="1"/>
</dbReference>
<dbReference type="Pfam" id="PF01370">
    <property type="entry name" value="Epimerase"/>
    <property type="match status" value="1"/>
</dbReference>
<dbReference type="PANTHER" id="PTHR43103">
    <property type="entry name" value="NUCLEOSIDE-DIPHOSPHATE-SUGAR EPIMERASE"/>
    <property type="match status" value="1"/>
</dbReference>
<evidence type="ECO:0000313" key="5">
    <source>
        <dbReference type="EMBL" id="GAA1672845.1"/>
    </source>
</evidence>
<keyword evidence="3" id="KW-0520">NAD</keyword>